<proteinExistence type="predicted"/>
<evidence type="ECO:0000256" key="3">
    <source>
        <dbReference type="ARBA" id="ARBA00022729"/>
    </source>
</evidence>
<keyword evidence="6" id="KW-1185">Reference proteome</keyword>
<dbReference type="RefSeq" id="YP_009113102.1">
    <property type="nucleotide sequence ID" value="NC_026016.1"/>
</dbReference>
<evidence type="ECO:0000256" key="1">
    <source>
        <dbReference type="ARBA" id="ARBA00004613"/>
    </source>
</evidence>
<dbReference type="Gene3D" id="1.20.1270.10">
    <property type="match status" value="1"/>
</dbReference>
<comment type="subcellular location">
    <subcellularLocation>
        <location evidence="1">Secreted</location>
    </subcellularLocation>
</comment>
<dbReference type="Proteomes" id="UP000028562">
    <property type="component" value="Segment"/>
</dbReference>
<evidence type="ECO:0000313" key="5">
    <source>
        <dbReference type="EMBL" id="AIF71708.1"/>
    </source>
</evidence>
<keyword evidence="3" id="KW-0732">Signal</keyword>
<dbReference type="GO" id="GO:0005576">
    <property type="term" value="C:extracellular region"/>
    <property type="evidence" value="ECO:0007669"/>
    <property type="project" value="UniProtKB-SubCell"/>
</dbReference>
<accession>A0A075M4C3</accession>
<keyword evidence="4" id="KW-0843">Virulence</keyword>
<evidence type="ECO:0000256" key="4">
    <source>
        <dbReference type="ARBA" id="ARBA00023026"/>
    </source>
</evidence>
<dbReference type="OrthoDB" id="16126at10239"/>
<organism evidence="5 6">
    <name type="scientific">Staphylococcus phage phiBU01</name>
    <dbReference type="NCBI Taxonomy" id="1519999"/>
    <lineage>
        <taxon>Viruses</taxon>
        <taxon>Duplodnaviria</taxon>
        <taxon>Heunggongvirae</taxon>
        <taxon>Uroviricota</taxon>
        <taxon>Caudoviricetes</taxon>
        <taxon>Bronfenbrennervirinae</taxon>
        <taxon>Biseptimavirus</taxon>
        <taxon>Biseptimavirus BU01</taxon>
    </lineage>
</organism>
<dbReference type="InterPro" id="IPR029048">
    <property type="entry name" value="HSP70_C_sf"/>
</dbReference>
<dbReference type="SMR" id="A0A075M4C3"/>
<dbReference type="GeneID" id="22808003"/>
<name>A0A075M4C3_9CAUD</name>
<dbReference type="KEGG" id="vg:22808003"/>
<protein>
    <submittedName>
        <fullName evidence="5">Staphylococcal complement inhibitor</fullName>
    </submittedName>
</protein>
<evidence type="ECO:0000313" key="6">
    <source>
        <dbReference type="Proteomes" id="UP000028562"/>
    </source>
</evidence>
<keyword evidence="2" id="KW-0964">Secreted</keyword>
<sequence length="116" mass="13052">MKIRKSILAGTLAIVLASPLVTNLDKNEAQASTSLPTSNEYQNEKLANELKSLLDELNVNELATGSLNTYYKRTIKISGLKAMYALKSKDFKKMSEAKYQLQKIYNEIDEALKSKY</sequence>
<dbReference type="Pfam" id="PF11546">
    <property type="entry name" value="CompInhib_SCIN"/>
    <property type="match status" value="1"/>
</dbReference>
<dbReference type="EMBL" id="KF831354">
    <property type="protein sequence ID" value="AIF71708.1"/>
    <property type="molecule type" value="Genomic_DNA"/>
</dbReference>
<dbReference type="InterPro" id="IPR021612">
    <property type="entry name" value="SCIN"/>
</dbReference>
<evidence type="ECO:0000256" key="2">
    <source>
        <dbReference type="ARBA" id="ARBA00022525"/>
    </source>
</evidence>
<reference evidence="5 6" key="1">
    <citation type="journal article" date="2014" name="PLoS ONE">
        <title>Beyond the Chromosome: The Prevalence of Unique Extra-Chromosomal Bacteriophages with Integrated Virulence Genes in Pathogenic Staphylococcus aureus.</title>
        <authorList>
            <person name="Utter B."/>
            <person name="Deutsch D.R."/>
            <person name="Schuch R."/>
            <person name="Winer B.Y."/>
            <person name="Verratti K."/>
            <person name="Bishop-Lilly K."/>
            <person name="Sozhamannan S."/>
            <person name="Fischetti V.A."/>
        </authorList>
    </citation>
    <scope>NUCLEOTIDE SEQUENCE [LARGE SCALE GENOMIC DNA]</scope>
</reference>